<reference evidence="2" key="1">
    <citation type="submission" date="2020-11" db="EMBL/GenBank/DDBJ databases">
        <authorList>
            <consortium name="DOE Joint Genome Institute"/>
            <person name="Ahrendt S."/>
            <person name="Riley R."/>
            <person name="Andreopoulos W."/>
            <person name="Labutti K."/>
            <person name="Pangilinan J."/>
            <person name="Ruiz-Duenas F.J."/>
            <person name="Barrasa J.M."/>
            <person name="Sanchez-Garcia M."/>
            <person name="Camarero S."/>
            <person name="Miyauchi S."/>
            <person name="Serrano A."/>
            <person name="Linde D."/>
            <person name="Babiker R."/>
            <person name="Drula E."/>
            <person name="Ayuso-Fernandez I."/>
            <person name="Pacheco R."/>
            <person name="Padilla G."/>
            <person name="Ferreira P."/>
            <person name="Barriuso J."/>
            <person name="Kellner H."/>
            <person name="Castanera R."/>
            <person name="Alfaro M."/>
            <person name="Ramirez L."/>
            <person name="Pisabarro A.G."/>
            <person name="Kuo A."/>
            <person name="Tritt A."/>
            <person name="Lipzen A."/>
            <person name="He G."/>
            <person name="Yan M."/>
            <person name="Ng V."/>
            <person name="Cullen D."/>
            <person name="Martin F."/>
            <person name="Rosso M.-N."/>
            <person name="Henrissat B."/>
            <person name="Hibbett D."/>
            <person name="Martinez A.T."/>
            <person name="Grigoriev I.V."/>
        </authorList>
    </citation>
    <scope>NUCLEOTIDE SEQUENCE</scope>
    <source>
        <strain evidence="2">CBS 506.95</strain>
    </source>
</reference>
<organism evidence="2 3">
    <name type="scientific">Crepidotus variabilis</name>
    <dbReference type="NCBI Taxonomy" id="179855"/>
    <lineage>
        <taxon>Eukaryota</taxon>
        <taxon>Fungi</taxon>
        <taxon>Dikarya</taxon>
        <taxon>Basidiomycota</taxon>
        <taxon>Agaricomycotina</taxon>
        <taxon>Agaricomycetes</taxon>
        <taxon>Agaricomycetidae</taxon>
        <taxon>Agaricales</taxon>
        <taxon>Agaricineae</taxon>
        <taxon>Crepidotaceae</taxon>
        <taxon>Crepidotus</taxon>
    </lineage>
</organism>
<evidence type="ECO:0000313" key="2">
    <source>
        <dbReference type="EMBL" id="KAF9532420.1"/>
    </source>
</evidence>
<dbReference type="OrthoDB" id="3165590at2759"/>
<evidence type="ECO:0000313" key="3">
    <source>
        <dbReference type="Proteomes" id="UP000807306"/>
    </source>
</evidence>
<name>A0A9P6EP33_9AGAR</name>
<accession>A0A9P6EP33</accession>
<gene>
    <name evidence="2" type="ORF">CPB83DRAFT_759641</name>
</gene>
<protein>
    <submittedName>
        <fullName evidence="2">Uncharacterized protein</fullName>
    </submittedName>
</protein>
<dbReference type="Proteomes" id="UP000807306">
    <property type="component" value="Unassembled WGS sequence"/>
</dbReference>
<keyword evidence="3" id="KW-1185">Reference proteome</keyword>
<evidence type="ECO:0000256" key="1">
    <source>
        <dbReference type="SAM" id="MobiDB-lite"/>
    </source>
</evidence>
<proteinExistence type="predicted"/>
<dbReference type="AlphaFoldDB" id="A0A9P6EP33"/>
<sequence>MPRRSPPSSLLLFQGPTPPRNAPRHHLPSMPVPAVFRRALEDASVGRKISHDEIVIPKMNSPTIRGPWDHSRSIKVAVNVDQILAPMARAMVVSRG</sequence>
<comment type="caution">
    <text evidence="2">The sequence shown here is derived from an EMBL/GenBank/DDBJ whole genome shotgun (WGS) entry which is preliminary data.</text>
</comment>
<dbReference type="EMBL" id="MU157832">
    <property type="protein sequence ID" value="KAF9532420.1"/>
    <property type="molecule type" value="Genomic_DNA"/>
</dbReference>
<feature type="region of interest" description="Disordered" evidence="1">
    <location>
        <begin position="1"/>
        <end position="29"/>
    </location>
</feature>